<proteinExistence type="predicted"/>
<sequence length="295" mass="33856">MIKKKKNKHNLWKRLHFKYRLSVMNENTLEEIWKIKASMFSGAVLVLVFAFFLIAITSAIIIATPIRYYLPGYLDAEVREKAIRSAIKTDSLEQQLKYQEAYISNLRSIFDGTRQIDSVKILDTISVSENDPLLKKTDLEKEYTKRYEDEERYNLSVLSSNTTNPMEGVVFFRPVRGIITNRFDPSGGHFGVTIKTSPKETVLATLEGVVIFAGYDLKTGHTIQIQHKNGFISVYRYNTLLLKKTGDKVRTGEAIAIIETKEEDDEKGESKTTPTLEFELWYRGNAVNPENYISF</sequence>
<dbReference type="RefSeq" id="WP_379998803.1">
    <property type="nucleotide sequence ID" value="NZ_JBHSGN010000103.1"/>
</dbReference>
<evidence type="ECO:0000313" key="3">
    <source>
        <dbReference type="EMBL" id="MFC4675508.1"/>
    </source>
</evidence>
<keyword evidence="3" id="KW-0378">Hydrolase</keyword>
<comment type="caution">
    <text evidence="3">The sequence shown here is derived from an EMBL/GenBank/DDBJ whole genome shotgun (WGS) entry which is preliminary data.</text>
</comment>
<keyword evidence="1" id="KW-0732">Signal</keyword>
<dbReference type="InterPro" id="IPR016047">
    <property type="entry name" value="M23ase_b-sheet_dom"/>
</dbReference>
<gene>
    <name evidence="3" type="ORF">ACFO6W_17585</name>
</gene>
<dbReference type="PANTHER" id="PTHR21666">
    <property type="entry name" value="PEPTIDASE-RELATED"/>
    <property type="match status" value="1"/>
</dbReference>
<dbReference type="Gene3D" id="2.70.70.10">
    <property type="entry name" value="Glucose Permease (Domain IIA)"/>
    <property type="match status" value="1"/>
</dbReference>
<protein>
    <submittedName>
        <fullName evidence="3">Murein hydrolase activator EnvC family protein</fullName>
    </submittedName>
</protein>
<organism evidence="3 4">
    <name type="scientific">Dysgonomonas termitidis</name>
    <dbReference type="NCBI Taxonomy" id="1516126"/>
    <lineage>
        <taxon>Bacteria</taxon>
        <taxon>Pseudomonadati</taxon>
        <taxon>Bacteroidota</taxon>
        <taxon>Bacteroidia</taxon>
        <taxon>Bacteroidales</taxon>
        <taxon>Dysgonomonadaceae</taxon>
        <taxon>Dysgonomonas</taxon>
    </lineage>
</organism>
<name>A0ABV9KZM1_9BACT</name>
<evidence type="ECO:0000259" key="2">
    <source>
        <dbReference type="Pfam" id="PF01551"/>
    </source>
</evidence>
<dbReference type="GO" id="GO:0016787">
    <property type="term" value="F:hydrolase activity"/>
    <property type="evidence" value="ECO:0007669"/>
    <property type="project" value="UniProtKB-KW"/>
</dbReference>
<dbReference type="InterPro" id="IPR011055">
    <property type="entry name" value="Dup_hybrid_motif"/>
</dbReference>
<accession>A0ABV9KZM1</accession>
<feature type="domain" description="M23ase beta-sheet core" evidence="2">
    <location>
        <begin position="188"/>
        <end position="289"/>
    </location>
</feature>
<dbReference type="EMBL" id="JBHSGN010000103">
    <property type="protein sequence ID" value="MFC4675508.1"/>
    <property type="molecule type" value="Genomic_DNA"/>
</dbReference>
<reference evidence="4" key="1">
    <citation type="journal article" date="2019" name="Int. J. Syst. Evol. Microbiol.">
        <title>The Global Catalogue of Microorganisms (GCM) 10K type strain sequencing project: providing services to taxonomists for standard genome sequencing and annotation.</title>
        <authorList>
            <consortium name="The Broad Institute Genomics Platform"/>
            <consortium name="The Broad Institute Genome Sequencing Center for Infectious Disease"/>
            <person name="Wu L."/>
            <person name="Ma J."/>
        </authorList>
    </citation>
    <scope>NUCLEOTIDE SEQUENCE [LARGE SCALE GENOMIC DNA]</scope>
    <source>
        <strain evidence="4">CCUG 66188</strain>
    </source>
</reference>
<keyword evidence="4" id="KW-1185">Reference proteome</keyword>
<dbReference type="CDD" id="cd12797">
    <property type="entry name" value="M23_peptidase"/>
    <property type="match status" value="1"/>
</dbReference>
<dbReference type="SUPFAM" id="SSF51261">
    <property type="entry name" value="Duplicated hybrid motif"/>
    <property type="match status" value="1"/>
</dbReference>
<dbReference type="Pfam" id="PF01551">
    <property type="entry name" value="Peptidase_M23"/>
    <property type="match status" value="1"/>
</dbReference>
<dbReference type="Proteomes" id="UP001596023">
    <property type="component" value="Unassembled WGS sequence"/>
</dbReference>
<dbReference type="PANTHER" id="PTHR21666:SF289">
    <property type="entry name" value="L-ALA--D-GLU ENDOPEPTIDASE"/>
    <property type="match status" value="1"/>
</dbReference>
<dbReference type="InterPro" id="IPR050570">
    <property type="entry name" value="Cell_wall_metabolism_enzyme"/>
</dbReference>
<evidence type="ECO:0000313" key="4">
    <source>
        <dbReference type="Proteomes" id="UP001596023"/>
    </source>
</evidence>
<evidence type="ECO:0000256" key="1">
    <source>
        <dbReference type="ARBA" id="ARBA00022729"/>
    </source>
</evidence>